<comment type="caution">
    <text evidence="7">The sequence shown here is derived from an EMBL/GenBank/DDBJ whole genome shotgun (WGS) entry which is preliminary data.</text>
</comment>
<proteinExistence type="predicted"/>
<dbReference type="AlphaFoldDB" id="X0ZM95"/>
<dbReference type="InterPro" id="IPR007644">
    <property type="entry name" value="RNA_pol_bsu_protrusion"/>
</dbReference>
<sequence>MQKTISDLQYWSIMKSFIKETGLVRQHVDSYNDFIDSGLQSIIDEIKEIPVEVEENPFTIKLGKIEIGTPRVMEVDGSERRVYPAEARIRNLTYAAPLNLEMTPVIGEKEGATELVYIGDLPVMLKSAICPLSRLTSDELISVGEDPLDPGGYFTINGSERVVVALEDLAPNTVLADIEKVGLHPNYKAKIFSTTVGFRARIEVTIKTDGAIYVSMPGLPADIPFVVIMKALGVNDQPQRFTEFVRISNVQINTEIPDWDEDVKLWEPIIQK</sequence>
<dbReference type="InterPro" id="IPR037034">
    <property type="entry name" value="RNA_pol_Rpb2_2_sf"/>
</dbReference>
<evidence type="ECO:0000256" key="2">
    <source>
        <dbReference type="ARBA" id="ARBA00022478"/>
    </source>
</evidence>
<evidence type="ECO:0000256" key="3">
    <source>
        <dbReference type="ARBA" id="ARBA00022679"/>
    </source>
</evidence>
<protein>
    <recommendedName>
        <fullName evidence="1">DNA-directed RNA polymerase</fullName>
        <ecNumber evidence="1">2.7.7.6</ecNumber>
    </recommendedName>
</protein>
<dbReference type="PANTHER" id="PTHR20856">
    <property type="entry name" value="DNA-DIRECTED RNA POLYMERASE I SUBUNIT 2"/>
    <property type="match status" value="1"/>
</dbReference>
<dbReference type="Gene3D" id="3.90.1100.10">
    <property type="match status" value="1"/>
</dbReference>
<accession>X0ZM95</accession>
<evidence type="ECO:0000256" key="4">
    <source>
        <dbReference type="ARBA" id="ARBA00022695"/>
    </source>
</evidence>
<feature type="domain" description="RNA polymerase beta subunit protrusion" evidence="6">
    <location>
        <begin position="22"/>
        <end position="170"/>
    </location>
</feature>
<reference evidence="7" key="1">
    <citation type="journal article" date="2014" name="Front. Microbiol.">
        <title>High frequency of phylogenetically diverse reductive dehalogenase-homologous genes in deep subseafloor sedimentary metagenomes.</title>
        <authorList>
            <person name="Kawai M."/>
            <person name="Futagami T."/>
            <person name="Toyoda A."/>
            <person name="Takaki Y."/>
            <person name="Nishi S."/>
            <person name="Hori S."/>
            <person name="Arai W."/>
            <person name="Tsubouchi T."/>
            <person name="Morono Y."/>
            <person name="Uchiyama I."/>
            <person name="Ito T."/>
            <person name="Fujiyama A."/>
            <person name="Inagaki F."/>
            <person name="Takami H."/>
        </authorList>
    </citation>
    <scope>NUCLEOTIDE SEQUENCE</scope>
    <source>
        <strain evidence="7">Expedition CK06-06</strain>
    </source>
</reference>
<name>X0ZM95_9ZZZZ</name>
<dbReference type="GO" id="GO:0000428">
    <property type="term" value="C:DNA-directed RNA polymerase complex"/>
    <property type="evidence" value="ECO:0007669"/>
    <property type="project" value="UniProtKB-KW"/>
</dbReference>
<dbReference type="Pfam" id="PF04563">
    <property type="entry name" value="RNA_pol_Rpb2_1"/>
    <property type="match status" value="1"/>
</dbReference>
<keyword evidence="3" id="KW-0808">Transferase</keyword>
<dbReference type="SUPFAM" id="SSF64484">
    <property type="entry name" value="beta and beta-prime subunits of DNA dependent RNA-polymerase"/>
    <property type="match status" value="1"/>
</dbReference>
<evidence type="ECO:0000313" key="7">
    <source>
        <dbReference type="EMBL" id="GAG61503.1"/>
    </source>
</evidence>
<organism evidence="7">
    <name type="scientific">marine sediment metagenome</name>
    <dbReference type="NCBI Taxonomy" id="412755"/>
    <lineage>
        <taxon>unclassified sequences</taxon>
        <taxon>metagenomes</taxon>
        <taxon>ecological metagenomes</taxon>
    </lineage>
</organism>
<keyword evidence="4" id="KW-0548">Nucleotidyltransferase</keyword>
<gene>
    <name evidence="7" type="ORF">S01H4_20108</name>
</gene>
<dbReference type="EC" id="2.7.7.6" evidence="1"/>
<dbReference type="Gene3D" id="3.90.1110.10">
    <property type="entry name" value="RNA polymerase Rpb2, domain 2"/>
    <property type="match status" value="1"/>
</dbReference>
<evidence type="ECO:0000256" key="1">
    <source>
        <dbReference type="ARBA" id="ARBA00012418"/>
    </source>
</evidence>
<evidence type="ECO:0000256" key="5">
    <source>
        <dbReference type="ARBA" id="ARBA00023163"/>
    </source>
</evidence>
<evidence type="ECO:0000259" key="6">
    <source>
        <dbReference type="Pfam" id="PF04563"/>
    </source>
</evidence>
<keyword evidence="5" id="KW-0804">Transcription</keyword>
<dbReference type="GO" id="GO:0032549">
    <property type="term" value="F:ribonucleoside binding"/>
    <property type="evidence" value="ECO:0007669"/>
    <property type="project" value="InterPro"/>
</dbReference>
<dbReference type="InterPro" id="IPR015712">
    <property type="entry name" value="DNA-dir_RNA_pol_su2"/>
</dbReference>
<dbReference type="GO" id="GO:0006351">
    <property type="term" value="P:DNA-templated transcription"/>
    <property type="evidence" value="ECO:0007669"/>
    <property type="project" value="InterPro"/>
</dbReference>
<dbReference type="EMBL" id="BART01009017">
    <property type="protein sequence ID" value="GAG61503.1"/>
    <property type="molecule type" value="Genomic_DNA"/>
</dbReference>
<keyword evidence="2" id="KW-0240">DNA-directed RNA polymerase</keyword>
<dbReference type="GO" id="GO:0003899">
    <property type="term" value="F:DNA-directed RNA polymerase activity"/>
    <property type="evidence" value="ECO:0007669"/>
    <property type="project" value="UniProtKB-EC"/>
</dbReference>
<dbReference type="GO" id="GO:0003677">
    <property type="term" value="F:DNA binding"/>
    <property type="evidence" value="ECO:0007669"/>
    <property type="project" value="InterPro"/>
</dbReference>